<dbReference type="Proteomes" id="UP001150925">
    <property type="component" value="Unassembled WGS sequence"/>
</dbReference>
<dbReference type="GO" id="GO:0042274">
    <property type="term" value="P:ribosomal small subunit biogenesis"/>
    <property type="evidence" value="ECO:0007669"/>
    <property type="project" value="InterPro"/>
</dbReference>
<evidence type="ECO:0000256" key="3">
    <source>
        <dbReference type="SAM" id="MobiDB-lite"/>
    </source>
</evidence>
<comment type="similarity">
    <text evidence="1">Belongs to the LTV1 family.</text>
</comment>
<sequence length="508" mass="57820">MGKKAFIDRKNARHFQVVHRSQHDPLIADPESSNHVLVEVGAKKASSASKAPRSQTKPQNSENMEQLDSRVGQAALHGIYFDDREYDYMQHLKTIGDHPEGVFVEKRSQRSAQTTKPQGITFLDDKEPSEDADEPAASSSSVILPPEVLPSKDQMEVGLLNQEAYPRGLQLDMDPEVRATLEALEDDEAVEDGLDDDFFSMLNASEQVQYDKDEFSGERSEEQEFLWRVKQASLARQRRDSDSDYDSGSLDGMSDRQSIGTGFSMSSSAMFRNEKLTLLDDQFEKYEELYATSSESDYDSHDDEASDEDEGDGIREDFEEILDEFLDKYEIVGRRMATKSEGESGVEKLDIIRQTLARATVEDTHAESRGESNPRDEYDVIHCRDTDKRYDTWDCESVLSTYSNLENHPSLIPDEPHRRIKLNNRTGMPSLERVKTPKDTAVCDKKVNYGVARVKEETAEEKKMRKQAAKEIKKARRQERKVIKQTHKQAQLVAQATRNPCAYQIPLK</sequence>
<evidence type="ECO:0000313" key="5">
    <source>
        <dbReference type="Proteomes" id="UP001150925"/>
    </source>
</evidence>
<dbReference type="PANTHER" id="PTHR21531">
    <property type="entry name" value="LOW-TEMPERATURE VIABILITY PROTEIN LTV1-RELATED"/>
    <property type="match status" value="1"/>
</dbReference>
<evidence type="ECO:0000256" key="1">
    <source>
        <dbReference type="ARBA" id="ARBA00009078"/>
    </source>
</evidence>
<evidence type="ECO:0000256" key="2">
    <source>
        <dbReference type="SAM" id="Coils"/>
    </source>
</evidence>
<protein>
    <submittedName>
        <fullName evidence="4">Protein ltv1</fullName>
    </submittedName>
</protein>
<feature type="coiled-coil region" evidence="2">
    <location>
        <begin position="451"/>
        <end position="485"/>
    </location>
</feature>
<keyword evidence="2" id="KW-0175">Coiled coil</keyword>
<feature type="region of interest" description="Disordered" evidence="3">
    <location>
        <begin position="233"/>
        <end position="261"/>
    </location>
</feature>
<feature type="region of interest" description="Disordered" evidence="3">
    <location>
        <begin position="291"/>
        <end position="313"/>
    </location>
</feature>
<name>A0A9W8AK93_9FUNG</name>
<dbReference type="GO" id="GO:0000056">
    <property type="term" value="P:ribosomal small subunit export from nucleus"/>
    <property type="evidence" value="ECO:0007669"/>
    <property type="project" value="TreeGrafter"/>
</dbReference>
<feature type="compositionally biased region" description="Acidic residues" evidence="3">
    <location>
        <begin position="296"/>
        <end position="313"/>
    </location>
</feature>
<proteinExistence type="inferred from homology"/>
<dbReference type="OrthoDB" id="5852896at2759"/>
<dbReference type="GO" id="GO:0005634">
    <property type="term" value="C:nucleus"/>
    <property type="evidence" value="ECO:0007669"/>
    <property type="project" value="TreeGrafter"/>
</dbReference>
<feature type="compositionally biased region" description="Polar residues" evidence="3">
    <location>
        <begin position="52"/>
        <end position="66"/>
    </location>
</feature>
<dbReference type="Pfam" id="PF04180">
    <property type="entry name" value="LTV"/>
    <property type="match status" value="2"/>
</dbReference>
<accession>A0A9W8AK93</accession>
<feature type="region of interest" description="Disordered" evidence="3">
    <location>
        <begin position="106"/>
        <end position="150"/>
    </location>
</feature>
<gene>
    <name evidence="4" type="primary">LTV1</name>
    <name evidence="4" type="ORF">IWQ62_005163</name>
</gene>
<dbReference type="GO" id="GO:0030688">
    <property type="term" value="C:preribosome, small subunit precursor"/>
    <property type="evidence" value="ECO:0007669"/>
    <property type="project" value="TreeGrafter"/>
</dbReference>
<comment type="caution">
    <text evidence="4">The sequence shown here is derived from an EMBL/GenBank/DDBJ whole genome shotgun (WGS) entry which is preliminary data.</text>
</comment>
<feature type="region of interest" description="Disordered" evidence="3">
    <location>
        <begin position="39"/>
        <end position="69"/>
    </location>
</feature>
<dbReference type="InterPro" id="IPR007307">
    <property type="entry name" value="Ltv1"/>
</dbReference>
<dbReference type="EMBL" id="JANBPY010002002">
    <property type="protein sequence ID" value="KAJ1957115.1"/>
    <property type="molecule type" value="Genomic_DNA"/>
</dbReference>
<dbReference type="AlphaFoldDB" id="A0A9W8AK93"/>
<keyword evidence="5" id="KW-1185">Reference proteome</keyword>
<organism evidence="4 5">
    <name type="scientific">Dispira parvispora</name>
    <dbReference type="NCBI Taxonomy" id="1520584"/>
    <lineage>
        <taxon>Eukaryota</taxon>
        <taxon>Fungi</taxon>
        <taxon>Fungi incertae sedis</taxon>
        <taxon>Zoopagomycota</taxon>
        <taxon>Kickxellomycotina</taxon>
        <taxon>Dimargaritomycetes</taxon>
        <taxon>Dimargaritales</taxon>
        <taxon>Dimargaritaceae</taxon>
        <taxon>Dispira</taxon>
    </lineage>
</organism>
<reference evidence="4" key="1">
    <citation type="submission" date="2022-07" db="EMBL/GenBank/DDBJ databases">
        <title>Phylogenomic reconstructions and comparative analyses of Kickxellomycotina fungi.</title>
        <authorList>
            <person name="Reynolds N.K."/>
            <person name="Stajich J.E."/>
            <person name="Barry K."/>
            <person name="Grigoriev I.V."/>
            <person name="Crous P."/>
            <person name="Smith M.E."/>
        </authorList>
    </citation>
    <scope>NUCLEOTIDE SEQUENCE</scope>
    <source>
        <strain evidence="4">RSA 1196</strain>
    </source>
</reference>
<evidence type="ECO:0000313" key="4">
    <source>
        <dbReference type="EMBL" id="KAJ1957115.1"/>
    </source>
</evidence>
<dbReference type="GO" id="GO:0005829">
    <property type="term" value="C:cytosol"/>
    <property type="evidence" value="ECO:0007669"/>
    <property type="project" value="TreeGrafter"/>
</dbReference>
<dbReference type="PANTHER" id="PTHR21531:SF0">
    <property type="entry name" value="PROTEIN LTV1 HOMOLOG"/>
    <property type="match status" value="1"/>
</dbReference>